<sequence>MIGKKSAPATAPFRVPSLAEVDTEYAALLEKQASLTAKQGELERERRLVEKAIAADTSPEVRPQIAELLGDEPGSKALNRRRLSEIRGELSDIDQALGVLRQRLQDARGRASTAVVAASRMEYARRVKAMVVAMQALDAAHKDYDDLRFQFEAEDIAWTSLRPMTPAFLGGSNEPDRRIARFIREAREAGYAD</sequence>
<comment type="caution">
    <text evidence="1">The sequence shown here is derived from an EMBL/GenBank/DDBJ whole genome shotgun (WGS) entry which is preliminary data.</text>
</comment>
<name>A0ABV7KA66_9HYPH</name>
<protein>
    <submittedName>
        <fullName evidence="1">Uncharacterized protein</fullName>
    </submittedName>
</protein>
<accession>A0ABV7KA66</accession>
<dbReference type="RefSeq" id="WP_378221142.1">
    <property type="nucleotide sequence ID" value="NZ_JBHRTK010000012.1"/>
</dbReference>
<proteinExistence type="predicted"/>
<keyword evidence="2" id="KW-1185">Reference proteome</keyword>
<dbReference type="EMBL" id="JBHRTK010000012">
    <property type="protein sequence ID" value="MFC3207199.1"/>
    <property type="molecule type" value="Genomic_DNA"/>
</dbReference>
<reference evidence="2" key="1">
    <citation type="journal article" date="2019" name="Int. J. Syst. Evol. Microbiol.">
        <title>The Global Catalogue of Microorganisms (GCM) 10K type strain sequencing project: providing services to taxonomists for standard genome sequencing and annotation.</title>
        <authorList>
            <consortium name="The Broad Institute Genomics Platform"/>
            <consortium name="The Broad Institute Genome Sequencing Center for Infectious Disease"/>
            <person name="Wu L."/>
            <person name="Ma J."/>
        </authorList>
    </citation>
    <scope>NUCLEOTIDE SEQUENCE [LARGE SCALE GENOMIC DNA]</scope>
    <source>
        <strain evidence="2">KCTC 52165</strain>
    </source>
</reference>
<gene>
    <name evidence="1" type="ORF">ACFOHJ_13305</name>
</gene>
<dbReference type="Proteomes" id="UP001595583">
    <property type="component" value="Unassembled WGS sequence"/>
</dbReference>
<evidence type="ECO:0000313" key="2">
    <source>
        <dbReference type="Proteomes" id="UP001595583"/>
    </source>
</evidence>
<evidence type="ECO:0000313" key="1">
    <source>
        <dbReference type="EMBL" id="MFC3207199.1"/>
    </source>
</evidence>
<organism evidence="1 2">
    <name type="scientific">Aquamicrobium soli</name>
    <dbReference type="NCBI Taxonomy" id="1811518"/>
    <lineage>
        <taxon>Bacteria</taxon>
        <taxon>Pseudomonadati</taxon>
        <taxon>Pseudomonadota</taxon>
        <taxon>Alphaproteobacteria</taxon>
        <taxon>Hyphomicrobiales</taxon>
        <taxon>Phyllobacteriaceae</taxon>
        <taxon>Aquamicrobium</taxon>
    </lineage>
</organism>